<dbReference type="PANTHER" id="PTHR44591">
    <property type="entry name" value="STRESS RESPONSE REGULATOR PROTEIN 1"/>
    <property type="match status" value="1"/>
</dbReference>
<dbReference type="PROSITE" id="PS50110">
    <property type="entry name" value="RESPONSE_REGULATORY"/>
    <property type="match status" value="1"/>
</dbReference>
<reference evidence="4 5" key="1">
    <citation type="submission" date="2017-06" db="EMBL/GenBank/DDBJ databases">
        <title>Genome sequencing of cyanobaciteial culture collection at National Institute for Environmental Studies (NIES).</title>
        <authorList>
            <person name="Hirose Y."/>
            <person name="Shimura Y."/>
            <person name="Fujisawa T."/>
            <person name="Nakamura Y."/>
            <person name="Kawachi M."/>
        </authorList>
    </citation>
    <scope>NUCLEOTIDE SEQUENCE [LARGE SCALE GENOMIC DNA]</scope>
    <source>
        <strain evidence="4 5">NIES-267</strain>
    </source>
</reference>
<evidence type="ECO:0000256" key="1">
    <source>
        <dbReference type="ARBA" id="ARBA00022553"/>
    </source>
</evidence>
<dbReference type="SUPFAM" id="SSF52172">
    <property type="entry name" value="CheY-like"/>
    <property type="match status" value="1"/>
</dbReference>
<evidence type="ECO:0000256" key="2">
    <source>
        <dbReference type="PROSITE-ProRule" id="PRU00169"/>
    </source>
</evidence>
<evidence type="ECO:0000259" key="3">
    <source>
        <dbReference type="PROSITE" id="PS50110"/>
    </source>
</evidence>
<accession>A0A1Z4LP84</accession>
<proteinExistence type="predicted"/>
<dbReference type="AlphaFoldDB" id="A0A1Z4LP84"/>
<dbReference type="InterPro" id="IPR001789">
    <property type="entry name" value="Sig_transdc_resp-reg_receiver"/>
</dbReference>
<dbReference type="InterPro" id="IPR050595">
    <property type="entry name" value="Bact_response_regulator"/>
</dbReference>
<evidence type="ECO:0000313" key="5">
    <source>
        <dbReference type="Proteomes" id="UP000218418"/>
    </source>
</evidence>
<dbReference type="GO" id="GO:0000160">
    <property type="term" value="P:phosphorelay signal transduction system"/>
    <property type="evidence" value="ECO:0007669"/>
    <property type="project" value="InterPro"/>
</dbReference>
<dbReference type="Proteomes" id="UP000218418">
    <property type="component" value="Chromosome"/>
</dbReference>
<keyword evidence="1 2" id="KW-0597">Phosphoprotein</keyword>
<name>A0A1Z4LP84_9CYAN</name>
<dbReference type="PANTHER" id="PTHR44591:SF3">
    <property type="entry name" value="RESPONSE REGULATORY DOMAIN-CONTAINING PROTEIN"/>
    <property type="match status" value="1"/>
</dbReference>
<dbReference type="InterPro" id="IPR011006">
    <property type="entry name" value="CheY-like_superfamily"/>
</dbReference>
<dbReference type="SMART" id="SM00448">
    <property type="entry name" value="REC"/>
    <property type="match status" value="1"/>
</dbReference>
<sequence length="138" mass="15787">MQMELHESGKRQRTSEIPLILAVEDNEDNLLIINYVVDSLSCRFIGEADGKKTLEIARKFQPNLILLDIMLPETNGIDLFHDLKQDVSTSHIPVIAVTALARSEEKQRILDAGFNAYISKPYMLEEIEELICRYLNLK</sequence>
<dbReference type="EMBL" id="AP018227">
    <property type="protein sequence ID" value="BAY83065.1"/>
    <property type="molecule type" value="Genomic_DNA"/>
</dbReference>
<organism evidence="4 5">
    <name type="scientific">Calothrix parasitica NIES-267</name>
    <dbReference type="NCBI Taxonomy" id="1973488"/>
    <lineage>
        <taxon>Bacteria</taxon>
        <taxon>Bacillati</taxon>
        <taxon>Cyanobacteriota</taxon>
        <taxon>Cyanophyceae</taxon>
        <taxon>Nostocales</taxon>
        <taxon>Calotrichaceae</taxon>
        <taxon>Calothrix</taxon>
    </lineage>
</organism>
<dbReference type="Gene3D" id="3.40.50.2300">
    <property type="match status" value="1"/>
</dbReference>
<keyword evidence="5" id="KW-1185">Reference proteome</keyword>
<evidence type="ECO:0000313" key="4">
    <source>
        <dbReference type="EMBL" id="BAY83065.1"/>
    </source>
</evidence>
<feature type="modified residue" description="4-aspartylphosphate" evidence="2">
    <location>
        <position position="68"/>
    </location>
</feature>
<dbReference type="OrthoDB" id="514180at2"/>
<dbReference type="Pfam" id="PF00072">
    <property type="entry name" value="Response_reg"/>
    <property type="match status" value="1"/>
</dbReference>
<feature type="domain" description="Response regulatory" evidence="3">
    <location>
        <begin position="19"/>
        <end position="135"/>
    </location>
</feature>
<protein>
    <submittedName>
        <fullName evidence="4">Response regulator receiver domain protein</fullName>
    </submittedName>
</protein>
<gene>
    <name evidence="4" type="ORF">NIES267_25510</name>
</gene>